<name>A0A9X2VY94_9PSEU</name>
<dbReference type="RefSeq" id="WP_259630286.1">
    <property type="nucleotide sequence ID" value="NZ_JANYMP010000057.1"/>
</dbReference>
<feature type="compositionally biased region" description="Basic and acidic residues" evidence="1">
    <location>
        <begin position="249"/>
        <end position="261"/>
    </location>
</feature>
<proteinExistence type="predicted"/>
<dbReference type="EMBL" id="JANYMP010000057">
    <property type="protein sequence ID" value="MCS7484841.1"/>
    <property type="molecule type" value="Genomic_DNA"/>
</dbReference>
<comment type="caution">
    <text evidence="2">The sequence shown here is derived from an EMBL/GenBank/DDBJ whole genome shotgun (WGS) entry which is preliminary data.</text>
</comment>
<dbReference type="Proteomes" id="UP001141259">
    <property type="component" value="Unassembled WGS sequence"/>
</dbReference>
<evidence type="ECO:0000313" key="2">
    <source>
        <dbReference type="EMBL" id="MCS7484841.1"/>
    </source>
</evidence>
<feature type="region of interest" description="Disordered" evidence="1">
    <location>
        <begin position="249"/>
        <end position="268"/>
    </location>
</feature>
<organism evidence="2 3">
    <name type="scientific">Umezawaea endophytica</name>
    <dbReference type="NCBI Taxonomy" id="1654476"/>
    <lineage>
        <taxon>Bacteria</taxon>
        <taxon>Bacillati</taxon>
        <taxon>Actinomycetota</taxon>
        <taxon>Actinomycetes</taxon>
        <taxon>Pseudonocardiales</taxon>
        <taxon>Pseudonocardiaceae</taxon>
        <taxon>Umezawaea</taxon>
    </lineage>
</organism>
<sequence>MSLWRRRRSSAPIEHTWVDQLGSNDENLCFTARVHLTLQVPRTPSYTAMTSSDQRPAPVEQTAPPPGVCIAAHWIRQHLQAAALRWSVLQRHAAQHDLNATVAALLPHHNPDDDHIIVAATAVLTVTPAEHQAALQLQHARHEAHLDDLARRQTTATMRFLQEECFTTPATARLFLLTTPSPRLGVFPTAEQADAIMGEITRWRPESLWVRLAHTLHTTLHDLPKGQLDELLRMLAVVLRETGHRDSAADIEDIRDAEHTEYTSPPTP</sequence>
<dbReference type="AlphaFoldDB" id="A0A9X2VY94"/>
<reference evidence="2" key="1">
    <citation type="submission" date="2022-08" db="EMBL/GenBank/DDBJ databases">
        <authorList>
            <person name="Tistechok S."/>
            <person name="Samborskyy M."/>
            <person name="Roman I."/>
        </authorList>
    </citation>
    <scope>NUCLEOTIDE SEQUENCE</scope>
    <source>
        <strain evidence="2">DSM 103496</strain>
    </source>
</reference>
<evidence type="ECO:0000313" key="3">
    <source>
        <dbReference type="Proteomes" id="UP001141259"/>
    </source>
</evidence>
<keyword evidence="3" id="KW-1185">Reference proteome</keyword>
<gene>
    <name evidence="2" type="ORF">NZH93_49115</name>
</gene>
<evidence type="ECO:0000256" key="1">
    <source>
        <dbReference type="SAM" id="MobiDB-lite"/>
    </source>
</evidence>
<accession>A0A9X2VY94</accession>
<protein>
    <submittedName>
        <fullName evidence="2">Uncharacterized protein</fullName>
    </submittedName>
</protein>